<name>A0A6P1TF34_9GAMM</name>
<evidence type="ECO:0000313" key="3">
    <source>
        <dbReference type="Proteomes" id="UP000464675"/>
    </source>
</evidence>
<dbReference type="RefSeq" id="WP_161859756.1">
    <property type="nucleotide sequence ID" value="NZ_CP047491.1"/>
</dbReference>
<dbReference type="AlphaFoldDB" id="A0A6P1TF34"/>
<gene>
    <name evidence="2" type="ORF">GTQ55_16750</name>
    <name evidence="1" type="ORF">HNQ53_003353</name>
</gene>
<protein>
    <submittedName>
        <fullName evidence="1">Uncharacterized protein</fullName>
    </submittedName>
</protein>
<proteinExistence type="predicted"/>
<sequence length="147" mass="16125">MKNILLGIVAVIANYSFACEESGAEEFVRDVMVFQHQGQSCTSVQILLKEFIENKNRYIDSAYLNIIDGNNNVVAEVTPALDRPGFGSVLLSMCVSKEHIENSRIFLNVKPSPSVTLNGNGSITTDSALCLETRELVLSKLVNDSNK</sequence>
<evidence type="ECO:0000313" key="1">
    <source>
        <dbReference type="EMBL" id="MBB5213107.1"/>
    </source>
</evidence>
<keyword evidence="3" id="KW-1185">Reference proteome</keyword>
<dbReference type="EMBL" id="CP047491">
    <property type="protein sequence ID" value="QHQ40461.1"/>
    <property type="molecule type" value="Genomic_DNA"/>
</dbReference>
<dbReference type="EMBL" id="JACHHR010000005">
    <property type="protein sequence ID" value="MBB5213107.1"/>
    <property type="molecule type" value="Genomic_DNA"/>
</dbReference>
<dbReference type="Proteomes" id="UP000464675">
    <property type="component" value="Chromosome"/>
</dbReference>
<dbReference type="Proteomes" id="UP000563601">
    <property type="component" value="Unassembled WGS sequence"/>
</dbReference>
<dbReference type="OrthoDB" id="5732223at2"/>
<evidence type="ECO:0000313" key="2">
    <source>
        <dbReference type="EMBL" id="QHQ40461.1"/>
    </source>
</evidence>
<reference evidence="2 3" key="1">
    <citation type="submission" date="2020-01" db="EMBL/GenBank/DDBJ databases">
        <title>The possibility of degradation of plastic by Microbulbifer hydrolyticus IRE-31.</title>
        <authorList>
            <person name="Liu L."/>
        </authorList>
    </citation>
    <scope>NUCLEOTIDE SEQUENCE [LARGE SCALE GENOMIC DNA]</scope>
    <source>
        <strain evidence="2 3">IRE-31</strain>
    </source>
</reference>
<accession>A0A6P1TF34</accession>
<evidence type="ECO:0000313" key="4">
    <source>
        <dbReference type="Proteomes" id="UP000563601"/>
    </source>
</evidence>
<reference evidence="1 4" key="2">
    <citation type="submission" date="2020-08" db="EMBL/GenBank/DDBJ databases">
        <title>Genomic Encyclopedia of Type Strains, Phase IV (KMG-IV): sequencing the most valuable type-strain genomes for metagenomic binning, comparative biology and taxonomic classification.</title>
        <authorList>
            <person name="Goeker M."/>
        </authorList>
    </citation>
    <scope>NUCLEOTIDE SEQUENCE [LARGE SCALE GENOMIC DNA]</scope>
    <source>
        <strain evidence="1 4">DSM 11525</strain>
    </source>
</reference>
<organism evidence="1 4">
    <name type="scientific">Microbulbifer hydrolyticus</name>
    <dbReference type="NCBI Taxonomy" id="48074"/>
    <lineage>
        <taxon>Bacteria</taxon>
        <taxon>Pseudomonadati</taxon>
        <taxon>Pseudomonadota</taxon>
        <taxon>Gammaproteobacteria</taxon>
        <taxon>Cellvibrionales</taxon>
        <taxon>Microbulbiferaceae</taxon>
        <taxon>Microbulbifer</taxon>
    </lineage>
</organism>